<accession>A0AAQ3PLN0</accession>
<keyword evidence="3" id="KW-1185">Reference proteome</keyword>
<proteinExistence type="predicted"/>
<gene>
    <name evidence="2" type="ORF">U9M48_002761</name>
</gene>
<sequence length="343" mass="38956">MHRLFDMKTTRDLLGILIVAGVTAACCVLLLQPAAPRPCMVLPAGQELGNGALADDRSMEKLGNATASAADNLPELLRRAAMDDKTVIMSFTNEAWTAPGSLLDLFLESFRVGVRTAPLLKHLLIVAVDPKAYEQCQRVHTLCYRLPVADGVNYAVEQVFMKNDYVDLMWRRNRFQARVLKLGYSFVFTDMDIIWLRNPLLRIPVGADMAMACDWYYGDNPYDLDKTANSGFVYAKASARMAAFYRNWYESRKEFPGEHEQYVFDRVKHTLSARHDVRVQFVDTAYLSGFCELRKDFYKVCTVHANCMVGLKNKVEKLTGVLDEWKQFREKAVKLGNTTAVTY</sequence>
<evidence type="ECO:0000313" key="3">
    <source>
        <dbReference type="Proteomes" id="UP001341281"/>
    </source>
</evidence>
<evidence type="ECO:0000259" key="1">
    <source>
        <dbReference type="Pfam" id="PF03407"/>
    </source>
</evidence>
<dbReference type="Proteomes" id="UP001341281">
    <property type="component" value="Chromosome 01"/>
</dbReference>
<dbReference type="PROSITE" id="PS51257">
    <property type="entry name" value="PROKAR_LIPOPROTEIN"/>
    <property type="match status" value="1"/>
</dbReference>
<dbReference type="InterPro" id="IPR044821">
    <property type="entry name" value="At1g28695/At4g15970-like"/>
</dbReference>
<name>A0AAQ3PLN0_PASNO</name>
<dbReference type="AlphaFoldDB" id="A0AAQ3PLN0"/>
<dbReference type="PANTHER" id="PTHR46038">
    <property type="entry name" value="EXPRESSED PROTEIN-RELATED"/>
    <property type="match status" value="1"/>
</dbReference>
<protein>
    <recommendedName>
        <fullName evidence="1">Nucleotide-diphospho-sugar transferase domain-containing protein</fullName>
    </recommendedName>
</protein>
<feature type="domain" description="Nucleotide-diphospho-sugar transferase" evidence="1">
    <location>
        <begin position="119"/>
        <end position="318"/>
    </location>
</feature>
<evidence type="ECO:0000313" key="2">
    <source>
        <dbReference type="EMBL" id="WVZ51639.1"/>
    </source>
</evidence>
<dbReference type="Pfam" id="PF03407">
    <property type="entry name" value="Nucleotid_trans"/>
    <property type="match status" value="1"/>
</dbReference>
<organism evidence="2 3">
    <name type="scientific">Paspalum notatum var. saurae</name>
    <dbReference type="NCBI Taxonomy" id="547442"/>
    <lineage>
        <taxon>Eukaryota</taxon>
        <taxon>Viridiplantae</taxon>
        <taxon>Streptophyta</taxon>
        <taxon>Embryophyta</taxon>
        <taxon>Tracheophyta</taxon>
        <taxon>Spermatophyta</taxon>
        <taxon>Magnoliopsida</taxon>
        <taxon>Liliopsida</taxon>
        <taxon>Poales</taxon>
        <taxon>Poaceae</taxon>
        <taxon>PACMAD clade</taxon>
        <taxon>Panicoideae</taxon>
        <taxon>Andropogonodae</taxon>
        <taxon>Paspaleae</taxon>
        <taxon>Paspalinae</taxon>
        <taxon>Paspalum</taxon>
    </lineage>
</organism>
<reference evidence="2 3" key="1">
    <citation type="submission" date="2024-02" db="EMBL/GenBank/DDBJ databases">
        <title>High-quality chromosome-scale genome assembly of Pensacola bahiagrass (Paspalum notatum Flugge var. saurae).</title>
        <authorList>
            <person name="Vega J.M."/>
            <person name="Podio M."/>
            <person name="Orjuela J."/>
            <person name="Siena L.A."/>
            <person name="Pessino S.C."/>
            <person name="Combes M.C."/>
            <person name="Mariac C."/>
            <person name="Albertini E."/>
            <person name="Pupilli F."/>
            <person name="Ortiz J.P.A."/>
            <person name="Leblanc O."/>
        </authorList>
    </citation>
    <scope>NUCLEOTIDE SEQUENCE [LARGE SCALE GENOMIC DNA]</scope>
    <source>
        <strain evidence="2">R1</strain>
        <tissue evidence="2">Leaf</tissue>
    </source>
</reference>
<dbReference type="InterPro" id="IPR005069">
    <property type="entry name" value="Nucl-diP-sugar_transferase"/>
</dbReference>
<dbReference type="EMBL" id="CP144745">
    <property type="protein sequence ID" value="WVZ51639.1"/>
    <property type="molecule type" value="Genomic_DNA"/>
</dbReference>
<dbReference type="PANTHER" id="PTHR46038:SF66">
    <property type="entry name" value="NUCLEOTIDE-DIPHOSPHO-SUGAR TRANSFERASE DOMAIN-CONTAINING PROTEIN"/>
    <property type="match status" value="1"/>
</dbReference>